<organism evidence="1 2">
    <name type="scientific">Nemania bipapillata</name>
    <dbReference type="NCBI Taxonomy" id="110536"/>
    <lineage>
        <taxon>Eukaryota</taxon>
        <taxon>Fungi</taxon>
        <taxon>Dikarya</taxon>
        <taxon>Ascomycota</taxon>
        <taxon>Pezizomycotina</taxon>
        <taxon>Sordariomycetes</taxon>
        <taxon>Xylariomycetidae</taxon>
        <taxon>Xylariales</taxon>
        <taxon>Xylariaceae</taxon>
        <taxon>Nemania</taxon>
    </lineage>
</organism>
<sequence>MLVKPLLIPDIFGYRVVEVGVPAEHLTTLDHEMELPTPNYRPDREWDGQKFVCSRLDDAAVWEPWRVPGFETRDTGVEDGTKGVAAVRIVRPITAEEQTASVTSHDSDILFTFVLSGSCTLHGEGQDSQTLSEGDAYTLPPGHKTCLADPSADLSLLEVSLPGRFNTTVHPNEKLPI</sequence>
<keyword evidence="2" id="KW-1185">Reference proteome</keyword>
<dbReference type="EMBL" id="JAPESX010002342">
    <property type="protein sequence ID" value="KAJ8108209.1"/>
    <property type="molecule type" value="Genomic_DNA"/>
</dbReference>
<evidence type="ECO:0000313" key="1">
    <source>
        <dbReference type="EMBL" id="KAJ8108209.1"/>
    </source>
</evidence>
<reference evidence="1" key="1">
    <citation type="submission" date="2022-11" db="EMBL/GenBank/DDBJ databases">
        <title>Genome Sequence of Nemania bipapillata.</title>
        <authorList>
            <person name="Buettner E."/>
        </authorList>
    </citation>
    <scope>NUCLEOTIDE SEQUENCE</scope>
    <source>
        <strain evidence="1">CP14</strain>
    </source>
</reference>
<comment type="caution">
    <text evidence="1">The sequence shown here is derived from an EMBL/GenBank/DDBJ whole genome shotgun (WGS) entry which is preliminary data.</text>
</comment>
<evidence type="ECO:0000313" key="2">
    <source>
        <dbReference type="Proteomes" id="UP001153334"/>
    </source>
</evidence>
<accession>A0ACC2HZL3</accession>
<protein>
    <submittedName>
        <fullName evidence="1">Uncharacterized protein</fullName>
    </submittedName>
</protein>
<proteinExistence type="predicted"/>
<dbReference type="Proteomes" id="UP001153334">
    <property type="component" value="Unassembled WGS sequence"/>
</dbReference>
<gene>
    <name evidence="1" type="ORF">ONZ43_g6493</name>
</gene>
<name>A0ACC2HZL3_9PEZI</name>